<dbReference type="Pfam" id="PF03083">
    <property type="entry name" value="MtN3_slv"/>
    <property type="match status" value="1"/>
</dbReference>
<evidence type="ECO:0000256" key="8">
    <source>
        <dbReference type="ARBA" id="ARBA00023136"/>
    </source>
</evidence>
<dbReference type="GO" id="GO:0016020">
    <property type="term" value="C:membrane"/>
    <property type="evidence" value="ECO:0007669"/>
    <property type="project" value="InterPro"/>
</dbReference>
<evidence type="ECO:0000256" key="2">
    <source>
        <dbReference type="ARBA" id="ARBA00007809"/>
    </source>
</evidence>
<keyword evidence="12" id="KW-1185">Reference proteome</keyword>
<keyword evidence="3 9" id="KW-0813">Transport</keyword>
<evidence type="ECO:0000256" key="3">
    <source>
        <dbReference type="ARBA" id="ARBA00022448"/>
    </source>
</evidence>
<evidence type="ECO:0000256" key="10">
    <source>
        <dbReference type="SAM" id="MobiDB-lite"/>
    </source>
</evidence>
<accession>A0A5J5BV89</accession>
<dbReference type="Proteomes" id="UP000325577">
    <property type="component" value="Linkage Group LG10"/>
</dbReference>
<dbReference type="FunFam" id="1.20.1280.290:FF:000001">
    <property type="entry name" value="Bidirectional sugar transporter SWEET"/>
    <property type="match status" value="1"/>
</dbReference>
<feature type="region of interest" description="Disordered" evidence="10">
    <location>
        <begin position="206"/>
        <end position="230"/>
    </location>
</feature>
<evidence type="ECO:0000313" key="12">
    <source>
        <dbReference type="Proteomes" id="UP000325577"/>
    </source>
</evidence>
<feature type="transmembrane region" description="Helical" evidence="9">
    <location>
        <begin position="6"/>
        <end position="30"/>
    </location>
</feature>
<keyword evidence="6" id="KW-0677">Repeat</keyword>
<evidence type="ECO:0000256" key="1">
    <source>
        <dbReference type="ARBA" id="ARBA00004127"/>
    </source>
</evidence>
<evidence type="ECO:0000256" key="5">
    <source>
        <dbReference type="ARBA" id="ARBA00022692"/>
    </source>
</evidence>
<feature type="transmembrane region" description="Helical" evidence="9">
    <location>
        <begin position="66"/>
        <end position="88"/>
    </location>
</feature>
<comment type="subcellular location">
    <subcellularLocation>
        <location evidence="1">Endomembrane system</location>
        <topology evidence="1">Multi-pass membrane protein</topology>
    </subcellularLocation>
</comment>
<reference evidence="11 12" key="1">
    <citation type="submission" date="2019-09" db="EMBL/GenBank/DDBJ databases">
        <title>A chromosome-level genome assembly of the Chinese tupelo Nyssa sinensis.</title>
        <authorList>
            <person name="Yang X."/>
            <person name="Kang M."/>
            <person name="Yang Y."/>
            <person name="Xiong H."/>
            <person name="Wang M."/>
            <person name="Zhang Z."/>
            <person name="Wang Z."/>
            <person name="Wu H."/>
            <person name="Ma T."/>
            <person name="Liu J."/>
            <person name="Xi Z."/>
        </authorList>
    </citation>
    <scope>NUCLEOTIDE SEQUENCE [LARGE SCALE GENOMIC DNA]</scope>
    <source>
        <strain evidence="11">J267</strain>
        <tissue evidence="11">Leaf</tissue>
    </source>
</reference>
<feature type="transmembrane region" description="Helical" evidence="9">
    <location>
        <begin position="100"/>
        <end position="121"/>
    </location>
</feature>
<feature type="compositionally biased region" description="Basic and acidic residues" evidence="10">
    <location>
        <begin position="206"/>
        <end position="216"/>
    </location>
</feature>
<dbReference type="PANTHER" id="PTHR10791">
    <property type="entry name" value="RAG1-ACTIVATING PROTEIN 1"/>
    <property type="match status" value="1"/>
</dbReference>
<evidence type="ECO:0000256" key="9">
    <source>
        <dbReference type="RuleBase" id="RU910715"/>
    </source>
</evidence>
<keyword evidence="4 9" id="KW-0762">Sugar transport</keyword>
<dbReference type="OrthoDB" id="1637051at2759"/>
<dbReference type="Gene3D" id="1.20.1280.290">
    <property type="match status" value="1"/>
</dbReference>
<dbReference type="EMBL" id="CM018033">
    <property type="protein sequence ID" value="KAA8545191.1"/>
    <property type="molecule type" value="Genomic_DNA"/>
</dbReference>
<keyword evidence="8 9" id="KW-0472">Membrane</keyword>
<dbReference type="InterPro" id="IPR047664">
    <property type="entry name" value="SWEET"/>
</dbReference>
<feature type="transmembrane region" description="Helical" evidence="9">
    <location>
        <begin position="42"/>
        <end position="60"/>
    </location>
</feature>
<dbReference type="PANTHER" id="PTHR10791:SF142">
    <property type="entry name" value="BIDIRECTIONAL SUGAR TRANSPORTER SWEET16"/>
    <property type="match status" value="1"/>
</dbReference>
<keyword evidence="7 9" id="KW-1133">Transmembrane helix</keyword>
<dbReference type="GO" id="GO:0051119">
    <property type="term" value="F:sugar transmembrane transporter activity"/>
    <property type="evidence" value="ECO:0007669"/>
    <property type="project" value="InterPro"/>
</dbReference>
<name>A0A5J5BV89_9ASTE</name>
<proteinExistence type="inferred from homology"/>
<organism evidence="11 12">
    <name type="scientific">Nyssa sinensis</name>
    <dbReference type="NCBI Taxonomy" id="561372"/>
    <lineage>
        <taxon>Eukaryota</taxon>
        <taxon>Viridiplantae</taxon>
        <taxon>Streptophyta</taxon>
        <taxon>Embryophyta</taxon>
        <taxon>Tracheophyta</taxon>
        <taxon>Spermatophyta</taxon>
        <taxon>Magnoliopsida</taxon>
        <taxon>eudicotyledons</taxon>
        <taxon>Gunneridae</taxon>
        <taxon>Pentapetalae</taxon>
        <taxon>asterids</taxon>
        <taxon>Cornales</taxon>
        <taxon>Nyssaceae</taxon>
        <taxon>Nyssa</taxon>
    </lineage>
</organism>
<feature type="transmembrane region" description="Helical" evidence="9">
    <location>
        <begin position="127"/>
        <end position="147"/>
    </location>
</feature>
<protein>
    <recommendedName>
        <fullName evidence="9">Bidirectional sugar transporter SWEET</fullName>
    </recommendedName>
</protein>
<dbReference type="AlphaFoldDB" id="A0A5J5BV89"/>
<evidence type="ECO:0000313" key="11">
    <source>
        <dbReference type="EMBL" id="KAA8545191.1"/>
    </source>
</evidence>
<evidence type="ECO:0000256" key="4">
    <source>
        <dbReference type="ARBA" id="ARBA00022597"/>
    </source>
</evidence>
<evidence type="ECO:0000256" key="7">
    <source>
        <dbReference type="ARBA" id="ARBA00022989"/>
    </source>
</evidence>
<keyword evidence="5 9" id="KW-0812">Transmembrane</keyword>
<dbReference type="GO" id="GO:0012505">
    <property type="term" value="C:endomembrane system"/>
    <property type="evidence" value="ECO:0007669"/>
    <property type="project" value="UniProtKB-SubCell"/>
</dbReference>
<evidence type="ECO:0000256" key="6">
    <source>
        <dbReference type="ARBA" id="ARBA00022737"/>
    </source>
</evidence>
<comment type="function">
    <text evidence="9">Mediates both low-affinity uptake and efflux of sugar across the membrane.</text>
</comment>
<gene>
    <name evidence="11" type="ORF">F0562_019920</name>
</gene>
<comment type="caution">
    <text evidence="9">Lacks conserved residue(s) required for the propagation of feature annotation.</text>
</comment>
<sequence>MATPDFIVGIIGNIISILLCASPVGMFWQVVKKKSAENYNGLPYISALLCKSLWAFYGVLDPDGLLIVTVNCIGVAAQFTYVTLYLIYTPTDKKVKLVSLVAILNIGLPASVIMVTLLAFHGCVRQIFVGVLCAAVTVAMYAAPLLVMVPNAVGLVLGSTQLIFYLVYNSKSSSMLSLVTVEEGSSHLVKEGIKVQDSIEDNEETIAKTKSLDDKGTSLPKPSMSRTTKH</sequence>
<comment type="similarity">
    <text evidence="2 9">Belongs to the SWEET sugar transporter family.</text>
</comment>
<dbReference type="InterPro" id="IPR004316">
    <property type="entry name" value="SWEET_rpt"/>
</dbReference>